<dbReference type="GO" id="GO:0003677">
    <property type="term" value="F:DNA binding"/>
    <property type="evidence" value="ECO:0007669"/>
    <property type="project" value="UniProtKB-KW"/>
</dbReference>
<accession>A0A1V6MZV6</accession>
<dbReference type="OrthoDB" id="379630at2157"/>
<dbReference type="AlphaFoldDB" id="A0A1V6MZV6"/>
<dbReference type="Gene3D" id="1.10.287.1120">
    <property type="entry name" value="Bipartite methylase S protein"/>
    <property type="match status" value="1"/>
</dbReference>
<evidence type="ECO:0000313" key="4">
    <source>
        <dbReference type="Proteomes" id="UP000191661"/>
    </source>
</evidence>
<dbReference type="SUPFAM" id="SSF116734">
    <property type="entry name" value="DNA methylase specificity domain"/>
    <property type="match status" value="1"/>
</dbReference>
<gene>
    <name evidence="3" type="ORF">MBBAR_31c00370</name>
</gene>
<evidence type="ECO:0000256" key="2">
    <source>
        <dbReference type="ARBA" id="ARBA00023125"/>
    </source>
</evidence>
<dbReference type="GO" id="GO:0009307">
    <property type="term" value="P:DNA restriction-modification system"/>
    <property type="evidence" value="ECO:0007669"/>
    <property type="project" value="UniProtKB-KW"/>
</dbReference>
<name>A0A1V6MZV6_METAZ</name>
<keyword evidence="4" id="KW-1185">Reference proteome</keyword>
<keyword evidence="3" id="KW-0540">Nuclease</keyword>
<evidence type="ECO:0000313" key="3">
    <source>
        <dbReference type="EMBL" id="OQD58000.1"/>
    </source>
</evidence>
<protein>
    <submittedName>
        <fullName evidence="3">Putative restriction endonuclease</fullName>
    </submittedName>
</protein>
<dbReference type="InterPro" id="IPR044946">
    <property type="entry name" value="Restrct_endonuc_typeI_TRD_sf"/>
</dbReference>
<keyword evidence="1" id="KW-0680">Restriction system</keyword>
<sequence length="257" mass="30329">MNEKRANNERINNKINNKINKRINKRINNKKFNNERIRNKVNLKDIANISSGLVLNRFDLSRSIKSNKFNKSIISNSFNESSFDDLNSSEFPDRNQNSFKYYYIPQKSVFDNNIDSNSFEIIFTNKKIENKYLAHYKDIIIKLTPPYNAAVVDFKRNDVIVPSNFAIIRVKDEFISVFLAYVLNGPNVKKQLRRLVEGTNIPIIKINNLKDIKIKKRSSYKQIEYAKLFYLLDIRKELLLRKIELENKLKDDILSKL</sequence>
<keyword evidence="2" id="KW-0238">DNA-binding</keyword>
<evidence type="ECO:0000256" key="1">
    <source>
        <dbReference type="ARBA" id="ARBA00022747"/>
    </source>
</evidence>
<reference evidence="3 4" key="1">
    <citation type="submission" date="2014-12" db="EMBL/GenBank/DDBJ databases">
        <title>Genome sequence of Methanobrevibacter arboriphilicus DH1, DSM1125.</title>
        <authorList>
            <person name="Poehlein A."/>
            <person name="Thauer R.K."/>
            <person name="Seedorf H."/>
            <person name="Daniel R."/>
        </authorList>
    </citation>
    <scope>NUCLEOTIDE SEQUENCE [LARGE SCALE GENOMIC DNA]</scope>
    <source>
        <strain evidence="3 4">DH1</strain>
    </source>
</reference>
<keyword evidence="3" id="KW-0255">Endonuclease</keyword>
<dbReference type="EMBL" id="JXMW01000031">
    <property type="protein sequence ID" value="OQD58000.1"/>
    <property type="molecule type" value="Genomic_DNA"/>
</dbReference>
<comment type="caution">
    <text evidence="3">The sequence shown here is derived from an EMBL/GenBank/DDBJ whole genome shotgun (WGS) entry which is preliminary data.</text>
</comment>
<dbReference type="GO" id="GO:0004519">
    <property type="term" value="F:endonuclease activity"/>
    <property type="evidence" value="ECO:0007669"/>
    <property type="project" value="UniProtKB-KW"/>
</dbReference>
<keyword evidence="3" id="KW-0378">Hydrolase</keyword>
<dbReference type="RefSeq" id="WP_080461165.1">
    <property type="nucleotide sequence ID" value="NZ_JXMW01000031.1"/>
</dbReference>
<dbReference type="Gene3D" id="3.90.220.20">
    <property type="entry name" value="DNA methylase specificity domains"/>
    <property type="match status" value="2"/>
</dbReference>
<organism evidence="3 4">
    <name type="scientific">Methanobrevibacter arboriphilus JCM 13429 = DSM 1125</name>
    <dbReference type="NCBI Taxonomy" id="1300164"/>
    <lineage>
        <taxon>Archaea</taxon>
        <taxon>Methanobacteriati</taxon>
        <taxon>Methanobacteriota</taxon>
        <taxon>Methanomada group</taxon>
        <taxon>Methanobacteria</taxon>
        <taxon>Methanobacteriales</taxon>
        <taxon>Methanobacteriaceae</taxon>
        <taxon>Methanobrevibacter</taxon>
    </lineage>
</organism>
<dbReference type="Proteomes" id="UP000191661">
    <property type="component" value="Unassembled WGS sequence"/>
</dbReference>
<proteinExistence type="predicted"/>